<dbReference type="SUPFAM" id="SSF50715">
    <property type="entry name" value="Ribosomal protein L25-like"/>
    <property type="match status" value="1"/>
</dbReference>
<dbReference type="STRING" id="1618578.UV74_C0001G0115"/>
<dbReference type="Pfam" id="PF14693">
    <property type="entry name" value="Ribosomal_TL5_C"/>
    <property type="match status" value="1"/>
</dbReference>
<keyword evidence="1 5" id="KW-0699">rRNA-binding</keyword>
<comment type="subunit">
    <text evidence="5">Part of the 50S ribosomal subunit; part of the 5S rRNA/L5/L18/L25 subcomplex. Contacts the 5S rRNA. Binds to the 5S rRNA independently of L5 and L18.</text>
</comment>
<evidence type="ECO:0000256" key="4">
    <source>
        <dbReference type="ARBA" id="ARBA00023274"/>
    </source>
</evidence>
<comment type="similarity">
    <text evidence="5">Belongs to the bacterial ribosomal protein bL25 family. CTC subfamily.</text>
</comment>
<comment type="caution">
    <text evidence="9">The sequence shown here is derived from an EMBL/GenBank/DDBJ whole genome shotgun (WGS) entry which is preliminary data.</text>
</comment>
<feature type="compositionally biased region" description="Basic and acidic residues" evidence="6">
    <location>
        <begin position="212"/>
        <end position="227"/>
    </location>
</feature>
<comment type="function">
    <text evidence="5">This is one of the proteins that binds to the 5S RNA in the ribosome where it forms part of the central protuberance.</text>
</comment>
<dbReference type="Proteomes" id="UP000034090">
    <property type="component" value="Unassembled WGS sequence"/>
</dbReference>
<dbReference type="InterPro" id="IPR029751">
    <property type="entry name" value="Ribosomal_L25_dom"/>
</dbReference>
<dbReference type="InterPro" id="IPR020057">
    <property type="entry name" value="Ribosomal_bL25_b-dom"/>
</dbReference>
<accession>A0A0G1DM92</accession>
<evidence type="ECO:0000256" key="5">
    <source>
        <dbReference type="HAMAP-Rule" id="MF_01334"/>
    </source>
</evidence>
<feature type="domain" description="Large ribosomal subunit protein bL25 L25" evidence="7">
    <location>
        <begin position="9"/>
        <end position="94"/>
    </location>
</feature>
<dbReference type="GO" id="GO:0008097">
    <property type="term" value="F:5S rRNA binding"/>
    <property type="evidence" value="ECO:0007669"/>
    <property type="project" value="InterPro"/>
</dbReference>
<keyword evidence="3 5" id="KW-0689">Ribosomal protein</keyword>
<dbReference type="Pfam" id="PF01386">
    <property type="entry name" value="Ribosomal_L25p"/>
    <property type="match status" value="1"/>
</dbReference>
<feature type="domain" description="Large ribosomal subunit protein bL25 beta" evidence="8">
    <location>
        <begin position="102"/>
        <end position="186"/>
    </location>
</feature>
<dbReference type="NCBIfam" id="TIGR00731">
    <property type="entry name" value="bL25_bact_ctc"/>
    <property type="match status" value="1"/>
</dbReference>
<evidence type="ECO:0000313" key="10">
    <source>
        <dbReference type="Proteomes" id="UP000034090"/>
    </source>
</evidence>
<evidence type="ECO:0000313" key="9">
    <source>
        <dbReference type="EMBL" id="KKS99005.1"/>
    </source>
</evidence>
<dbReference type="GO" id="GO:0003735">
    <property type="term" value="F:structural constituent of ribosome"/>
    <property type="evidence" value="ECO:0007669"/>
    <property type="project" value="InterPro"/>
</dbReference>
<dbReference type="PANTHER" id="PTHR33284:SF1">
    <property type="entry name" value="RIBOSOMAL PROTEIN L25_GLN-TRNA SYNTHETASE, ANTI-CODON-BINDING DOMAIN-CONTAINING PROTEIN"/>
    <property type="match status" value="1"/>
</dbReference>
<dbReference type="Gene3D" id="2.170.120.20">
    <property type="entry name" value="Ribosomal protein L25, beta domain"/>
    <property type="match status" value="1"/>
</dbReference>
<proteinExistence type="inferred from homology"/>
<feature type="region of interest" description="Disordered" evidence="6">
    <location>
        <begin position="188"/>
        <end position="227"/>
    </location>
</feature>
<dbReference type="InterPro" id="IPR037121">
    <property type="entry name" value="Ribosomal_bL25_C"/>
</dbReference>
<sequence length="227" mass="25035">MVKMKRAKLEAVKRKVTGRKVKRLRSEGVVPANLFGKKIKSVSLQVDTSKFSDVYKEAGETGLVDLKIGTAVKPVLISDIQIHPVTSDILHVDFRQVDLKEKVEATVPVVLTGESPAEKSQEGILVQMIDEIDVKALPTDLPEKFEVDISGLDKVDSIVTIDDIKYNKAKIKIEQAGSSIVVKIEPLQKEEEQQPQVVEEAEGAPVAEEAQVEEKKEESQEAPVKES</sequence>
<dbReference type="HAMAP" id="MF_01334">
    <property type="entry name" value="Ribosomal_bL25_CTC"/>
    <property type="match status" value="1"/>
</dbReference>
<dbReference type="Gene3D" id="2.40.240.10">
    <property type="entry name" value="Ribosomal Protein L25, Chain P"/>
    <property type="match status" value="1"/>
</dbReference>
<dbReference type="InterPro" id="IPR011035">
    <property type="entry name" value="Ribosomal_bL25/Gln-tRNA_synth"/>
</dbReference>
<dbReference type="AlphaFoldDB" id="A0A0G1DM92"/>
<protein>
    <recommendedName>
        <fullName evidence="5">Large ribosomal subunit protein bL25</fullName>
    </recommendedName>
    <alternativeName>
        <fullName evidence="5">General stress protein CTC</fullName>
    </alternativeName>
</protein>
<dbReference type="InterPro" id="IPR001021">
    <property type="entry name" value="Ribosomal_bL25_long"/>
</dbReference>
<dbReference type="PANTHER" id="PTHR33284">
    <property type="entry name" value="RIBOSOMAL PROTEIN L25/GLN-TRNA SYNTHETASE, ANTI-CODON-BINDING DOMAIN-CONTAINING PROTEIN"/>
    <property type="match status" value="1"/>
</dbReference>
<name>A0A0G1DM92_9BACT</name>
<dbReference type="GO" id="GO:0022625">
    <property type="term" value="C:cytosolic large ribosomal subunit"/>
    <property type="evidence" value="ECO:0007669"/>
    <property type="project" value="TreeGrafter"/>
</dbReference>
<dbReference type="InterPro" id="IPR020930">
    <property type="entry name" value="Ribosomal_uL5_bac-type"/>
</dbReference>
<feature type="compositionally biased region" description="Low complexity" evidence="6">
    <location>
        <begin position="194"/>
        <end position="209"/>
    </location>
</feature>
<evidence type="ECO:0000259" key="8">
    <source>
        <dbReference type="Pfam" id="PF14693"/>
    </source>
</evidence>
<evidence type="ECO:0000256" key="3">
    <source>
        <dbReference type="ARBA" id="ARBA00022980"/>
    </source>
</evidence>
<dbReference type="CDD" id="cd00495">
    <property type="entry name" value="Ribosomal_L25_TL5_CTC"/>
    <property type="match status" value="1"/>
</dbReference>
<dbReference type="GO" id="GO:0006412">
    <property type="term" value="P:translation"/>
    <property type="evidence" value="ECO:0007669"/>
    <property type="project" value="UniProtKB-UniRule"/>
</dbReference>
<organism evidence="9 10">
    <name type="scientific">Candidatus Woesebacteria bacterium GW2011_GWB1_43_14</name>
    <dbReference type="NCBI Taxonomy" id="1618578"/>
    <lineage>
        <taxon>Bacteria</taxon>
        <taxon>Candidatus Woeseibacteriota</taxon>
    </lineage>
</organism>
<evidence type="ECO:0000256" key="1">
    <source>
        <dbReference type="ARBA" id="ARBA00022730"/>
    </source>
</evidence>
<keyword evidence="4 5" id="KW-0687">Ribonucleoprotein</keyword>
<keyword evidence="2 5" id="KW-0694">RNA-binding</keyword>
<reference evidence="9 10" key="1">
    <citation type="journal article" date="2015" name="Nature">
        <title>rRNA introns, odd ribosomes, and small enigmatic genomes across a large radiation of phyla.</title>
        <authorList>
            <person name="Brown C.T."/>
            <person name="Hug L.A."/>
            <person name="Thomas B.C."/>
            <person name="Sharon I."/>
            <person name="Castelle C.J."/>
            <person name="Singh A."/>
            <person name="Wilkins M.J."/>
            <person name="Williams K.H."/>
            <person name="Banfield J.F."/>
        </authorList>
    </citation>
    <scope>NUCLEOTIDE SEQUENCE [LARGE SCALE GENOMIC DNA]</scope>
</reference>
<dbReference type="InterPro" id="IPR020056">
    <property type="entry name" value="Rbsml_bL25/Gln-tRNA_synth_N"/>
</dbReference>
<evidence type="ECO:0000256" key="6">
    <source>
        <dbReference type="SAM" id="MobiDB-lite"/>
    </source>
</evidence>
<evidence type="ECO:0000256" key="2">
    <source>
        <dbReference type="ARBA" id="ARBA00022884"/>
    </source>
</evidence>
<evidence type="ECO:0000259" key="7">
    <source>
        <dbReference type="Pfam" id="PF01386"/>
    </source>
</evidence>
<gene>
    <name evidence="5" type="primary">rplY</name>
    <name evidence="5" type="synonym">ctc</name>
    <name evidence="9" type="ORF">UV74_C0001G0115</name>
</gene>
<dbReference type="EMBL" id="LCFQ01000001">
    <property type="protein sequence ID" value="KKS99005.1"/>
    <property type="molecule type" value="Genomic_DNA"/>
</dbReference>